<name>A0AAE9E9C1_CAEBR</name>
<keyword evidence="5" id="KW-1185">Reference proteome</keyword>
<dbReference type="EMBL" id="CP092621">
    <property type="protein sequence ID" value="UMM18464.1"/>
    <property type="molecule type" value="Genomic_DNA"/>
</dbReference>
<evidence type="ECO:0000313" key="4">
    <source>
        <dbReference type="EMBL" id="UMM18464.1"/>
    </source>
</evidence>
<dbReference type="InterPro" id="IPR005020">
    <property type="entry name" value="LIN-8"/>
</dbReference>
<sequence length="561" mass="61929">MCFWVTTSRSCFSRQDSLFHVHVFSTVRSVRVVRPFVSTCGSLSQNSPLLHVESPEQNPVASSSDSSHCSAQMSAPFNFGQRPRGVIKQEYLSANRLNQIDLIPEPVPSFELTLKQYEELDMRDSATKIVDSLSTRKLILSLMKYRPELWNKPGSRVQARNWKELGLDLFHRTGIFVNVGSLIHVFNCAKRALNSRMNKCSRDNQGVAETEAVMSQWELFQSFRFYYEFKTANRHFDDEDDDDIEFLGRYSQNPERRDPSPDFDYSQVYPDEPVTENFSSSPTYEKMIADHYQSGVFEGDQEMNHFEKKPRKRPLEISTDNDVEHVGYQMKRVLKENPEKEKLIRKAMFATILEFDDSNFHDLGDLFTSPDGPPGEDGLPGMPGSPGIPGELPNILYQQVLGCRLCPYGPKGKPGFRGIDGMPGVPGWPGDTGVRGMNGEKGPIGIDGPPGEAGVPGLPGFPGIPGKIGITGIKGVMGEVGEPGAPGIPGEEGIPGPPGKPGIKGPVGPMGYEGPYGERGAPGVPGPMGRRGGPGMDSHYCPCPSRKMFLSILREKSKKQL</sequence>
<dbReference type="PANTHER" id="PTHR32020">
    <property type="entry name" value="LIN-8 DOMAIN CONTAINING-RELATED"/>
    <property type="match status" value="1"/>
</dbReference>
<feature type="region of interest" description="Disordered" evidence="3">
    <location>
        <begin position="250"/>
        <end position="281"/>
    </location>
</feature>
<dbReference type="InterPro" id="IPR008160">
    <property type="entry name" value="Collagen"/>
</dbReference>
<dbReference type="PANTHER" id="PTHR32020:SF7">
    <property type="entry name" value="PROTEIN CBG02668"/>
    <property type="match status" value="1"/>
</dbReference>
<protein>
    <recommendedName>
        <fullName evidence="6">Collagen triple helix repeat protein</fullName>
    </recommendedName>
</protein>
<reference evidence="4 5" key="1">
    <citation type="submission" date="2022-04" db="EMBL/GenBank/DDBJ databases">
        <title>Chromosome-level reference genomes for two strains of Caenorhabditis briggsae: an improved platform for comparative genomics.</title>
        <authorList>
            <person name="Stevens L."/>
            <person name="Andersen E."/>
        </authorList>
    </citation>
    <scope>NUCLEOTIDE SEQUENCE [LARGE SCALE GENOMIC DNA]</scope>
    <source>
        <strain evidence="4">VX34</strain>
        <tissue evidence="4">Whole-organism</tissue>
    </source>
</reference>
<dbReference type="Pfam" id="PF03353">
    <property type="entry name" value="Lin-8"/>
    <property type="match status" value="2"/>
</dbReference>
<keyword evidence="1" id="KW-0677">Repeat</keyword>
<feature type="region of interest" description="Disordered" evidence="3">
    <location>
        <begin position="488"/>
        <end position="540"/>
    </location>
</feature>
<dbReference type="AlphaFoldDB" id="A0AAE9E9C1"/>
<organism evidence="4 5">
    <name type="scientific">Caenorhabditis briggsae</name>
    <dbReference type="NCBI Taxonomy" id="6238"/>
    <lineage>
        <taxon>Eukaryota</taxon>
        <taxon>Metazoa</taxon>
        <taxon>Ecdysozoa</taxon>
        <taxon>Nematoda</taxon>
        <taxon>Chromadorea</taxon>
        <taxon>Rhabditida</taxon>
        <taxon>Rhabditina</taxon>
        <taxon>Rhabditomorpha</taxon>
        <taxon>Rhabditoidea</taxon>
        <taxon>Rhabditidae</taxon>
        <taxon>Peloderinae</taxon>
        <taxon>Caenorhabditis</taxon>
    </lineage>
</organism>
<evidence type="ECO:0000256" key="3">
    <source>
        <dbReference type="SAM" id="MobiDB-lite"/>
    </source>
</evidence>
<accession>A0AAE9E9C1</accession>
<evidence type="ECO:0000256" key="1">
    <source>
        <dbReference type="ARBA" id="ARBA00022737"/>
    </source>
</evidence>
<dbReference type="Proteomes" id="UP000829354">
    <property type="component" value="Chromosome II"/>
</dbReference>
<evidence type="ECO:0008006" key="6">
    <source>
        <dbReference type="Google" id="ProtNLM"/>
    </source>
</evidence>
<dbReference type="Pfam" id="PF01391">
    <property type="entry name" value="Collagen"/>
    <property type="match status" value="1"/>
</dbReference>
<evidence type="ECO:0000313" key="5">
    <source>
        <dbReference type="Proteomes" id="UP000829354"/>
    </source>
</evidence>
<feature type="compositionally biased region" description="Low complexity" evidence="3">
    <location>
        <begin position="61"/>
        <end position="71"/>
    </location>
</feature>
<keyword evidence="2" id="KW-1015">Disulfide bond</keyword>
<gene>
    <name evidence="4" type="ORF">L5515_014521</name>
</gene>
<proteinExistence type="predicted"/>
<evidence type="ECO:0000256" key="2">
    <source>
        <dbReference type="ARBA" id="ARBA00023157"/>
    </source>
</evidence>
<feature type="region of interest" description="Disordered" evidence="3">
    <location>
        <begin position="48"/>
        <end position="71"/>
    </location>
</feature>